<feature type="non-terminal residue" evidence="1">
    <location>
        <position position="1"/>
    </location>
</feature>
<dbReference type="Proteomes" id="UP000789702">
    <property type="component" value="Unassembled WGS sequence"/>
</dbReference>
<protein>
    <submittedName>
        <fullName evidence="1">1778_t:CDS:1</fullName>
    </submittedName>
</protein>
<organism evidence="1 2">
    <name type="scientific">Dentiscutata heterogama</name>
    <dbReference type="NCBI Taxonomy" id="1316150"/>
    <lineage>
        <taxon>Eukaryota</taxon>
        <taxon>Fungi</taxon>
        <taxon>Fungi incertae sedis</taxon>
        <taxon>Mucoromycota</taxon>
        <taxon>Glomeromycotina</taxon>
        <taxon>Glomeromycetes</taxon>
        <taxon>Diversisporales</taxon>
        <taxon>Gigasporaceae</taxon>
        <taxon>Dentiscutata</taxon>
    </lineage>
</organism>
<accession>A0ACA9MZA5</accession>
<name>A0ACA9MZA5_9GLOM</name>
<comment type="caution">
    <text evidence="1">The sequence shown here is derived from an EMBL/GenBank/DDBJ whole genome shotgun (WGS) entry which is preliminary data.</text>
</comment>
<feature type="non-terminal residue" evidence="1">
    <location>
        <position position="47"/>
    </location>
</feature>
<evidence type="ECO:0000313" key="1">
    <source>
        <dbReference type="EMBL" id="CAG8621917.1"/>
    </source>
</evidence>
<gene>
    <name evidence="1" type="ORF">DHETER_LOCUS8051</name>
</gene>
<dbReference type="EMBL" id="CAJVPU010012267">
    <property type="protein sequence ID" value="CAG8621917.1"/>
    <property type="molecule type" value="Genomic_DNA"/>
</dbReference>
<reference evidence="1" key="1">
    <citation type="submission" date="2021-06" db="EMBL/GenBank/DDBJ databases">
        <authorList>
            <person name="Kallberg Y."/>
            <person name="Tangrot J."/>
            <person name="Rosling A."/>
        </authorList>
    </citation>
    <scope>NUCLEOTIDE SEQUENCE</scope>
    <source>
        <strain evidence="1">IL203A</strain>
    </source>
</reference>
<evidence type="ECO:0000313" key="2">
    <source>
        <dbReference type="Proteomes" id="UP000789702"/>
    </source>
</evidence>
<sequence length="47" mass="5131">SLSVPSSDLDFNEPTSFLEAETSASTNSIPLKSHKKHKNNLNKSNKS</sequence>
<keyword evidence="2" id="KW-1185">Reference proteome</keyword>
<proteinExistence type="predicted"/>